<dbReference type="EMBL" id="MT142167">
    <property type="protein sequence ID" value="QJA75500.1"/>
    <property type="molecule type" value="Genomic_DNA"/>
</dbReference>
<sequence length="57" mass="6301">MCELDDVLLAKLLKDAVACRLKVLALERIIEEMILFGTEQKQTLGAISILQGGLKDE</sequence>
<organism evidence="2">
    <name type="scientific">viral metagenome</name>
    <dbReference type="NCBI Taxonomy" id="1070528"/>
    <lineage>
        <taxon>unclassified sequences</taxon>
        <taxon>metagenomes</taxon>
        <taxon>organismal metagenomes</taxon>
    </lineage>
</organism>
<gene>
    <name evidence="1" type="ORF">MM415A01767_0021</name>
    <name evidence="2" type="ORF">MM415B02452_0018</name>
</gene>
<reference evidence="2" key="1">
    <citation type="submission" date="2020-03" db="EMBL/GenBank/DDBJ databases">
        <title>The deep terrestrial virosphere.</title>
        <authorList>
            <person name="Holmfeldt K."/>
            <person name="Nilsson E."/>
            <person name="Simone D."/>
            <person name="Lopez-Fernandez M."/>
            <person name="Wu X."/>
            <person name="de Brujin I."/>
            <person name="Lundin D."/>
            <person name="Andersson A."/>
            <person name="Bertilsson S."/>
            <person name="Dopson M."/>
        </authorList>
    </citation>
    <scope>NUCLEOTIDE SEQUENCE</scope>
    <source>
        <strain evidence="1">MM415A01767</strain>
        <strain evidence="2">MM415B02452</strain>
    </source>
</reference>
<evidence type="ECO:0000313" key="2">
    <source>
        <dbReference type="EMBL" id="QJA90082.1"/>
    </source>
</evidence>
<proteinExistence type="predicted"/>
<dbReference type="AlphaFoldDB" id="A0A6M3L8F8"/>
<dbReference type="EMBL" id="MT142889">
    <property type="protein sequence ID" value="QJA90082.1"/>
    <property type="molecule type" value="Genomic_DNA"/>
</dbReference>
<name>A0A6M3L8F8_9ZZZZ</name>
<accession>A0A6M3L8F8</accession>
<evidence type="ECO:0000313" key="1">
    <source>
        <dbReference type="EMBL" id="QJA75500.1"/>
    </source>
</evidence>
<protein>
    <submittedName>
        <fullName evidence="2">Uncharacterized protein</fullName>
    </submittedName>
</protein>